<gene>
    <name evidence="3" type="ORF">J0S82_013367</name>
</gene>
<dbReference type="EMBL" id="JAGFMF010012021">
    <property type="protein sequence ID" value="KAG8508506.1"/>
    <property type="molecule type" value="Genomic_DNA"/>
</dbReference>
<feature type="region of interest" description="Disordered" evidence="1">
    <location>
        <begin position="485"/>
        <end position="509"/>
    </location>
</feature>
<dbReference type="OrthoDB" id="1881at2759"/>
<keyword evidence="2" id="KW-0472">Membrane</keyword>
<evidence type="ECO:0000256" key="1">
    <source>
        <dbReference type="SAM" id="MobiDB-lite"/>
    </source>
</evidence>
<feature type="non-terminal residue" evidence="3">
    <location>
        <position position="836"/>
    </location>
</feature>
<evidence type="ECO:0000256" key="2">
    <source>
        <dbReference type="SAM" id="Phobius"/>
    </source>
</evidence>
<feature type="region of interest" description="Disordered" evidence="1">
    <location>
        <begin position="675"/>
        <end position="704"/>
    </location>
</feature>
<keyword evidence="4" id="KW-1185">Reference proteome</keyword>
<comment type="caution">
    <text evidence="3">The sequence shown here is derived from an EMBL/GenBank/DDBJ whole genome shotgun (WGS) entry which is preliminary data.</text>
</comment>
<name>A0A8J6DHM2_GALPY</name>
<feature type="non-terminal residue" evidence="3">
    <location>
        <position position="1"/>
    </location>
</feature>
<feature type="transmembrane region" description="Helical" evidence="2">
    <location>
        <begin position="804"/>
        <end position="834"/>
    </location>
</feature>
<dbReference type="Proteomes" id="UP000700334">
    <property type="component" value="Unassembled WGS sequence"/>
</dbReference>
<keyword evidence="2" id="KW-0812">Transmembrane</keyword>
<sequence length="836" mass="94022">KEETTPVTSDDSNFEDSRITDTNIPTIVCSYEDKDDLETSNQNVKDVDDENELELMINQRLMRTRSSVSGDLFSIDPFNFSNKAEGLKKKQVHGEVCSDLSTRPLSLSSSAESSLKGNFYYNEKYSSGNEHSHQPSEEITSDTGEIKPSLINTSSDELVQLYVGTKEVLDDNANPAQGKDRMKISCLSSAQSMVENLKKHEGGTKEMEIKDWECLRTDIDLKESIAKGSFKKNHGNGKDVEEQRIHLGINEKQNRNFQSIFQDQERQTGHCEISVQGTGNRNRDLTALPSRDTTIPTQAITADTFPSLRTNLNWENVLLTTPKHELLASEGTNLGQTLGQVCSPRNGNVLRNDSVFQVEKEKSDWTNPEDQNKNTQQKQIWNVLESQGKIRESKTNVTEQIYEQADCKNKWEKRDNTQNLKATPAEELFTCQETVSCDLSSLADHGINKKAEAGTAYIIKTTSESTLESMSAREKAIIAKLPQETARSDRPMEEKETAFDAHEGRNDDSHHTYCQRDAVGVIYNNDFEKESLLDICNVHIDEMKKEETISMYSPGKTHDRKKCGIRNTTSAEESLQAITDNQNTTSKLDLHLGMLPTDKKIFPEHRDHGQVQDLSKKMDTDTIIHSAFISDSNRASSNDSHISNHQVKNSVPTCEQAIAMENTITNIILQSISSKSEHKCDPTSKMQSIEKHRYPGHKPEEVSKSSGIMTLGSRRARSTDQIFHKGECTVEKSLGPMILVNDKVENTEEAGHENEGLITSGQSLCSSVDKESESLPSASLSAQESQAERSESLFSKCIHSKLSYFLLFLIFLVTIYYYDLMIGLAFYLFSLYWLSW</sequence>
<keyword evidence="2" id="KW-1133">Transmembrane helix</keyword>
<evidence type="ECO:0000313" key="3">
    <source>
        <dbReference type="EMBL" id="KAG8508506.1"/>
    </source>
</evidence>
<evidence type="ECO:0000313" key="4">
    <source>
        <dbReference type="Proteomes" id="UP000700334"/>
    </source>
</evidence>
<organism evidence="3 4">
    <name type="scientific">Galemys pyrenaicus</name>
    <name type="common">Iberian desman</name>
    <name type="synonym">Pyrenean desman</name>
    <dbReference type="NCBI Taxonomy" id="202257"/>
    <lineage>
        <taxon>Eukaryota</taxon>
        <taxon>Metazoa</taxon>
        <taxon>Chordata</taxon>
        <taxon>Craniata</taxon>
        <taxon>Vertebrata</taxon>
        <taxon>Euteleostomi</taxon>
        <taxon>Mammalia</taxon>
        <taxon>Eutheria</taxon>
        <taxon>Laurasiatheria</taxon>
        <taxon>Eulipotyphla</taxon>
        <taxon>Talpidae</taxon>
        <taxon>Galemys</taxon>
    </lineage>
</organism>
<accession>A0A8J6DHM2</accession>
<feature type="compositionally biased region" description="Basic and acidic residues" evidence="1">
    <location>
        <begin position="486"/>
        <end position="509"/>
    </location>
</feature>
<proteinExistence type="predicted"/>
<feature type="compositionally biased region" description="Basic and acidic residues" evidence="1">
    <location>
        <begin position="675"/>
        <end position="703"/>
    </location>
</feature>
<reference evidence="3" key="1">
    <citation type="journal article" date="2021" name="Evol. Appl.">
        <title>The genome of the Pyrenean desman and the effects of bottlenecks and inbreeding on the genomic landscape of an endangered species.</title>
        <authorList>
            <person name="Escoda L."/>
            <person name="Castresana J."/>
        </authorList>
    </citation>
    <scope>NUCLEOTIDE SEQUENCE</scope>
    <source>
        <strain evidence="3">IBE-C5619</strain>
    </source>
</reference>
<protein>
    <submittedName>
        <fullName evidence="3">Protein phosphatase 1 regulatory subunit 3A</fullName>
    </submittedName>
</protein>
<dbReference type="AlphaFoldDB" id="A0A8J6DHM2"/>